<dbReference type="AlphaFoldDB" id="A0A318LN23"/>
<protein>
    <submittedName>
        <fullName evidence="2">Peptidase C45, acyl-coenzyme A-6-aminopenicillanic acid acyl-transferase</fullName>
    </submittedName>
</protein>
<dbReference type="NCBIfam" id="NF040521">
    <property type="entry name" value="C45_proenzyme"/>
    <property type="match status" value="1"/>
</dbReference>
<keyword evidence="3" id="KW-1185">Reference proteome</keyword>
<dbReference type="RefSeq" id="WP_110335876.1">
    <property type="nucleotide sequence ID" value="NZ_MASU01000005.1"/>
</dbReference>
<evidence type="ECO:0000313" key="2">
    <source>
        <dbReference type="EMBL" id="PXY35873.1"/>
    </source>
</evidence>
<dbReference type="GO" id="GO:0016740">
    <property type="term" value="F:transferase activity"/>
    <property type="evidence" value="ECO:0007669"/>
    <property type="project" value="UniProtKB-KW"/>
</dbReference>
<keyword evidence="2" id="KW-0808">Transferase</keyword>
<dbReference type="InterPro" id="IPR047794">
    <property type="entry name" value="C45_proenzyme-like"/>
</dbReference>
<accession>A0A318LN23</accession>
<dbReference type="Pfam" id="PF03417">
    <property type="entry name" value="AAT"/>
    <property type="match status" value="1"/>
</dbReference>
<sequence length="383" mass="41450">MTTHHEIVAGGRDGDFMTVRRLRLAGSQTEIGRGLAEAARETYGWWPLAADPRRARARREWFAKHWPQHAARLRGAASVAGVDPEAPVFLDPITGVPEGSACSVTFCPPSLTEEGRGLVGRNYDFFLTSEAALFAMLSGEPVEDDAPPMASLPYVITSVPDDGPATTVLTMNELEGCMEGVNEHGLTVALLIADAESAGAPVDAGPQVGLGSGQLPRFVLDTCATAEEARLALLAAKHYDLGTPLHYLVADASGDAFVWERGPGGDEHIIDADSAALCVTNHLLHCHPDPGNLPEDNEETMETYHRYRSLRRWNEKGELSGPALRAALDDVRYEARNAGGYPLRTLWRSVLDTGERTMSTHFYLGDNADGSARYSEELVFAAR</sequence>
<dbReference type="Proteomes" id="UP000247892">
    <property type="component" value="Unassembled WGS sequence"/>
</dbReference>
<dbReference type="InterPro" id="IPR005079">
    <property type="entry name" value="Peptidase_C45_hydrolase"/>
</dbReference>
<evidence type="ECO:0000259" key="1">
    <source>
        <dbReference type="Pfam" id="PF03417"/>
    </source>
</evidence>
<evidence type="ECO:0000313" key="3">
    <source>
        <dbReference type="Proteomes" id="UP000247892"/>
    </source>
</evidence>
<name>A0A318LN23_9PSEU</name>
<dbReference type="EMBL" id="MASU01000005">
    <property type="protein sequence ID" value="PXY35873.1"/>
    <property type="molecule type" value="Genomic_DNA"/>
</dbReference>
<organism evidence="2 3">
    <name type="scientific">Prauserella flavalba</name>
    <dbReference type="NCBI Taxonomy" id="1477506"/>
    <lineage>
        <taxon>Bacteria</taxon>
        <taxon>Bacillati</taxon>
        <taxon>Actinomycetota</taxon>
        <taxon>Actinomycetes</taxon>
        <taxon>Pseudonocardiales</taxon>
        <taxon>Pseudonocardiaceae</taxon>
        <taxon>Prauserella</taxon>
    </lineage>
</organism>
<comment type="caution">
    <text evidence="2">The sequence shown here is derived from an EMBL/GenBank/DDBJ whole genome shotgun (WGS) entry which is preliminary data.</text>
</comment>
<dbReference type="SUPFAM" id="SSF56235">
    <property type="entry name" value="N-terminal nucleophile aminohydrolases (Ntn hydrolases)"/>
    <property type="match status" value="1"/>
</dbReference>
<proteinExistence type="predicted"/>
<feature type="domain" description="Peptidase C45 hydrolase" evidence="1">
    <location>
        <begin position="113"/>
        <end position="315"/>
    </location>
</feature>
<dbReference type="Gene3D" id="3.60.60.10">
    <property type="entry name" value="Penicillin V Acylase, Chain A"/>
    <property type="match status" value="1"/>
</dbReference>
<dbReference type="OrthoDB" id="3501755at2"/>
<gene>
    <name evidence="2" type="ORF">BA062_10405</name>
</gene>
<dbReference type="InterPro" id="IPR029055">
    <property type="entry name" value="Ntn_hydrolases_N"/>
</dbReference>
<reference evidence="2 3" key="1">
    <citation type="submission" date="2016-07" db="EMBL/GenBank/DDBJ databases">
        <title>Draft genome sequence of Prauserella sp. YIM 121212, isolated from alkaline soil.</title>
        <authorList>
            <person name="Ruckert C."/>
            <person name="Albersmeier A."/>
            <person name="Jiang C.-L."/>
            <person name="Jiang Y."/>
            <person name="Kalinowski J."/>
            <person name="Schneider O."/>
            <person name="Winkler A."/>
            <person name="Zotchev S.B."/>
        </authorList>
    </citation>
    <scope>NUCLEOTIDE SEQUENCE [LARGE SCALE GENOMIC DNA]</scope>
    <source>
        <strain evidence="2 3">YIM 121212</strain>
    </source>
</reference>